<reference evidence="1" key="2">
    <citation type="journal article" date="2022" name="New Phytol.">
        <title>Evolutionary transition to the ectomycorrhizal habit in the genomes of a hyperdiverse lineage of mushroom-forming fungi.</title>
        <authorList>
            <person name="Looney B."/>
            <person name="Miyauchi S."/>
            <person name="Morin E."/>
            <person name="Drula E."/>
            <person name="Courty P.E."/>
            <person name="Kohler A."/>
            <person name="Kuo A."/>
            <person name="LaButti K."/>
            <person name="Pangilinan J."/>
            <person name="Lipzen A."/>
            <person name="Riley R."/>
            <person name="Andreopoulos W."/>
            <person name="He G."/>
            <person name="Johnson J."/>
            <person name="Nolan M."/>
            <person name="Tritt A."/>
            <person name="Barry K.W."/>
            <person name="Grigoriev I.V."/>
            <person name="Nagy L.G."/>
            <person name="Hibbett D."/>
            <person name="Henrissat B."/>
            <person name="Matheny P.B."/>
            <person name="Labbe J."/>
            <person name="Martin F.M."/>
        </authorList>
    </citation>
    <scope>NUCLEOTIDE SEQUENCE</scope>
    <source>
        <strain evidence="1">HHB10654</strain>
    </source>
</reference>
<dbReference type="Proteomes" id="UP000814140">
    <property type="component" value="Unassembled WGS sequence"/>
</dbReference>
<reference evidence="1" key="1">
    <citation type="submission" date="2021-03" db="EMBL/GenBank/DDBJ databases">
        <authorList>
            <consortium name="DOE Joint Genome Institute"/>
            <person name="Ahrendt S."/>
            <person name="Looney B.P."/>
            <person name="Miyauchi S."/>
            <person name="Morin E."/>
            <person name="Drula E."/>
            <person name="Courty P.E."/>
            <person name="Chicoki N."/>
            <person name="Fauchery L."/>
            <person name="Kohler A."/>
            <person name="Kuo A."/>
            <person name="Labutti K."/>
            <person name="Pangilinan J."/>
            <person name="Lipzen A."/>
            <person name="Riley R."/>
            <person name="Andreopoulos W."/>
            <person name="He G."/>
            <person name="Johnson J."/>
            <person name="Barry K.W."/>
            <person name="Grigoriev I.V."/>
            <person name="Nagy L."/>
            <person name="Hibbett D."/>
            <person name="Henrissat B."/>
            <person name="Matheny P.B."/>
            <person name="Labbe J."/>
            <person name="Martin F."/>
        </authorList>
    </citation>
    <scope>NUCLEOTIDE SEQUENCE</scope>
    <source>
        <strain evidence="1">HHB10654</strain>
    </source>
</reference>
<organism evidence="1 2">
    <name type="scientific">Artomyces pyxidatus</name>
    <dbReference type="NCBI Taxonomy" id="48021"/>
    <lineage>
        <taxon>Eukaryota</taxon>
        <taxon>Fungi</taxon>
        <taxon>Dikarya</taxon>
        <taxon>Basidiomycota</taxon>
        <taxon>Agaricomycotina</taxon>
        <taxon>Agaricomycetes</taxon>
        <taxon>Russulales</taxon>
        <taxon>Auriscalpiaceae</taxon>
        <taxon>Artomyces</taxon>
    </lineage>
</organism>
<evidence type="ECO:0000313" key="1">
    <source>
        <dbReference type="EMBL" id="KAI0063499.1"/>
    </source>
</evidence>
<name>A0ACB8T419_9AGAM</name>
<dbReference type="EMBL" id="MU277202">
    <property type="protein sequence ID" value="KAI0063499.1"/>
    <property type="molecule type" value="Genomic_DNA"/>
</dbReference>
<gene>
    <name evidence="1" type="ORF">BV25DRAFT_1883261</name>
</gene>
<sequence>MFLFGMDSIFAIGLGLALRLVVDTASSHNTRLGGSLVGLWEGAVLYHFLEKWPKSFDPYVAFIFRLFVDFLFTESIARLTIVLLWAGLGMVISDVTPVFWYDKNVRRFYRRTRRYFRHVSWSSFKIPFSSTAISRVRFYEIPPQSTTPSTTRSTTSVSSATTLTPSQLARRRRVPGHFPGYASETSATTTTTAASARRPVAASSLPPSALRSGSSKSSSSSSVSFELLPAAAELPTIDDVEEDGRRTPTRPLPVPPPIAMPVPEVELPHPSPAPVMPRVEDIPEITVPEERRERTPPPPFEEYASYSKDKTHLSDGGGTARSSVISGGNRDSILLRADLLRDQALAEEFERDKLGRERKQALREERYPDALRYKVEYDQAHERAMNLHERAARRYFKANNMANEVHTIDVHRLKVPEAVRQTEVAIRNVLVEGGSQLRVITGRGNHSVGKIPVLKLALIKQMEVHHIHTDVDPTNPGVLIIKLPTS</sequence>
<keyword evidence="2" id="KW-1185">Reference proteome</keyword>
<evidence type="ECO:0000313" key="2">
    <source>
        <dbReference type="Proteomes" id="UP000814140"/>
    </source>
</evidence>
<protein>
    <submittedName>
        <fullName evidence="1">Uncharacterized protein</fullName>
    </submittedName>
</protein>
<proteinExistence type="predicted"/>
<accession>A0ACB8T419</accession>
<comment type="caution">
    <text evidence="1">The sequence shown here is derived from an EMBL/GenBank/DDBJ whole genome shotgun (WGS) entry which is preliminary data.</text>
</comment>